<evidence type="ECO:0000313" key="1">
    <source>
        <dbReference type="EMBL" id="CAF1625259.1"/>
    </source>
</evidence>
<evidence type="ECO:0000313" key="3">
    <source>
        <dbReference type="Proteomes" id="UP000663829"/>
    </source>
</evidence>
<dbReference type="EMBL" id="CAJOBC010109345">
    <property type="protein sequence ID" value="CAF4518739.1"/>
    <property type="molecule type" value="Genomic_DNA"/>
</dbReference>
<dbReference type="EMBL" id="CAJNOQ010041900">
    <property type="protein sequence ID" value="CAF1625259.1"/>
    <property type="molecule type" value="Genomic_DNA"/>
</dbReference>
<comment type="caution">
    <text evidence="1">The sequence shown here is derived from an EMBL/GenBank/DDBJ whole genome shotgun (WGS) entry which is preliminary data.</text>
</comment>
<dbReference type="Proteomes" id="UP000681722">
    <property type="component" value="Unassembled WGS sequence"/>
</dbReference>
<name>A0A816CRL3_9BILA</name>
<sequence>NGRAPECTTFDPPRLCSGGGQCIKINCLGVIRKKDLKIRLNGERELQQKEFTASKNLITFLSIPKNSTSAPLHIEIETKNLLNESQPIILFNAHIPYI</sequence>
<keyword evidence="3" id="KW-1185">Reference proteome</keyword>
<gene>
    <name evidence="1" type="ORF">GPM918_LOCUS43996</name>
    <name evidence="2" type="ORF">SRO942_LOCUS45667</name>
</gene>
<dbReference type="Proteomes" id="UP000663829">
    <property type="component" value="Unassembled WGS sequence"/>
</dbReference>
<dbReference type="AlphaFoldDB" id="A0A816CRL3"/>
<organism evidence="1 3">
    <name type="scientific">Didymodactylos carnosus</name>
    <dbReference type="NCBI Taxonomy" id="1234261"/>
    <lineage>
        <taxon>Eukaryota</taxon>
        <taxon>Metazoa</taxon>
        <taxon>Spiralia</taxon>
        <taxon>Gnathifera</taxon>
        <taxon>Rotifera</taxon>
        <taxon>Eurotatoria</taxon>
        <taxon>Bdelloidea</taxon>
        <taxon>Philodinida</taxon>
        <taxon>Philodinidae</taxon>
        <taxon>Didymodactylos</taxon>
    </lineage>
</organism>
<reference evidence="1" key="1">
    <citation type="submission" date="2021-02" db="EMBL/GenBank/DDBJ databases">
        <authorList>
            <person name="Nowell W R."/>
        </authorList>
    </citation>
    <scope>NUCLEOTIDE SEQUENCE</scope>
</reference>
<protein>
    <submittedName>
        <fullName evidence="1">Uncharacterized protein</fullName>
    </submittedName>
</protein>
<feature type="non-terminal residue" evidence="1">
    <location>
        <position position="1"/>
    </location>
</feature>
<proteinExistence type="predicted"/>
<accession>A0A816CRL3</accession>
<evidence type="ECO:0000313" key="2">
    <source>
        <dbReference type="EMBL" id="CAF4518739.1"/>
    </source>
</evidence>